<dbReference type="WBParaSite" id="jg4791">
    <property type="protein sequence ID" value="jg4791"/>
    <property type="gene ID" value="jg4791"/>
</dbReference>
<reference evidence="2" key="1">
    <citation type="submission" date="2022-11" db="UniProtKB">
        <authorList>
            <consortium name="WormBaseParasite"/>
        </authorList>
    </citation>
    <scope>IDENTIFICATION</scope>
</reference>
<keyword evidence="1" id="KW-1185">Reference proteome</keyword>
<dbReference type="GO" id="GO:0005615">
    <property type="term" value="C:extracellular space"/>
    <property type="evidence" value="ECO:0007669"/>
    <property type="project" value="TreeGrafter"/>
</dbReference>
<accession>A0A915EC73</accession>
<evidence type="ECO:0000313" key="1">
    <source>
        <dbReference type="Proteomes" id="UP000887574"/>
    </source>
</evidence>
<proteinExistence type="predicted"/>
<dbReference type="Proteomes" id="UP000887574">
    <property type="component" value="Unplaced"/>
</dbReference>
<dbReference type="PANTHER" id="PTHR10974">
    <property type="entry name" value="FI08016P-RELATED"/>
    <property type="match status" value="1"/>
</dbReference>
<evidence type="ECO:0000313" key="2">
    <source>
        <dbReference type="WBParaSite" id="jg4791"/>
    </source>
</evidence>
<dbReference type="AlphaFoldDB" id="A0A915EC73"/>
<dbReference type="Pfam" id="PF02995">
    <property type="entry name" value="DUF229"/>
    <property type="match status" value="1"/>
</dbReference>
<organism evidence="1 2">
    <name type="scientific">Ditylenchus dipsaci</name>
    <dbReference type="NCBI Taxonomy" id="166011"/>
    <lineage>
        <taxon>Eukaryota</taxon>
        <taxon>Metazoa</taxon>
        <taxon>Ecdysozoa</taxon>
        <taxon>Nematoda</taxon>
        <taxon>Chromadorea</taxon>
        <taxon>Rhabditida</taxon>
        <taxon>Tylenchina</taxon>
        <taxon>Tylenchomorpha</taxon>
        <taxon>Sphaerularioidea</taxon>
        <taxon>Anguinidae</taxon>
        <taxon>Anguininae</taxon>
        <taxon>Ditylenchus</taxon>
    </lineage>
</organism>
<dbReference type="PANTHER" id="PTHR10974:SF6">
    <property type="entry name" value="PROTEIN CBG19234"/>
    <property type="match status" value="1"/>
</dbReference>
<protein>
    <submittedName>
        <fullName evidence="2">Uncharacterized protein</fullName>
    </submittedName>
</protein>
<dbReference type="InterPro" id="IPR004245">
    <property type="entry name" value="DUF229"/>
</dbReference>
<sequence length="219" mass="24593">MPNLASLDFGSHKLTIHNELEPYRQSRVPKFNCFYQGIDGGLAPSISNFNLVGKEIYGKLQAKQVSASPSNSEHPSLAILVLDSVSRTQFLRHMPRTVELMKKLGFIWLNGYTKVGDNSAVNLLPILAGKSILPKVDQSDGSEIVAENTIVDLEKTDFLWNIMKRKNCVTMLNDDIVSVQRVAGGQCMKTGQMTSDEYLDIWEKFSTRFKDQCHFSSIF</sequence>
<name>A0A915EC73_9BILA</name>